<dbReference type="CDD" id="cd05380">
    <property type="entry name" value="CAP_euk"/>
    <property type="match status" value="2"/>
</dbReference>
<name>A0A0D6LT83_9BILA</name>
<dbReference type="Gene3D" id="3.40.33.10">
    <property type="entry name" value="CAP"/>
    <property type="match status" value="2"/>
</dbReference>
<organism evidence="2 3">
    <name type="scientific">Ancylostoma ceylanicum</name>
    <dbReference type="NCBI Taxonomy" id="53326"/>
    <lineage>
        <taxon>Eukaryota</taxon>
        <taxon>Metazoa</taxon>
        <taxon>Ecdysozoa</taxon>
        <taxon>Nematoda</taxon>
        <taxon>Chromadorea</taxon>
        <taxon>Rhabditida</taxon>
        <taxon>Rhabditina</taxon>
        <taxon>Rhabditomorpha</taxon>
        <taxon>Strongyloidea</taxon>
        <taxon>Ancylostomatidae</taxon>
        <taxon>Ancylostomatinae</taxon>
        <taxon>Ancylostoma</taxon>
    </lineage>
</organism>
<keyword evidence="3" id="KW-1185">Reference proteome</keyword>
<dbReference type="PANTHER" id="PTHR10334">
    <property type="entry name" value="CYSTEINE-RICH SECRETORY PROTEIN-RELATED"/>
    <property type="match status" value="1"/>
</dbReference>
<gene>
    <name evidence="2" type="ORF">ANCCEY_10048</name>
</gene>
<dbReference type="SMART" id="SM00198">
    <property type="entry name" value="SCP"/>
    <property type="match status" value="2"/>
</dbReference>
<dbReference type="EMBL" id="KE125157">
    <property type="protein sequence ID" value="EPB70842.1"/>
    <property type="molecule type" value="Genomic_DNA"/>
</dbReference>
<proteinExistence type="predicted"/>
<evidence type="ECO:0000313" key="2">
    <source>
        <dbReference type="EMBL" id="EPB70842.1"/>
    </source>
</evidence>
<dbReference type="Pfam" id="PF00188">
    <property type="entry name" value="CAP"/>
    <property type="match status" value="2"/>
</dbReference>
<dbReference type="InterPro" id="IPR035940">
    <property type="entry name" value="CAP_sf"/>
</dbReference>
<dbReference type="Proteomes" id="UP000054495">
    <property type="component" value="Unassembled WGS sequence"/>
</dbReference>
<dbReference type="InterPro" id="IPR014044">
    <property type="entry name" value="CAP_dom"/>
</dbReference>
<sequence>MCLPVANCPGAALTNDERDTLTNAHNLIRSQIALGSAPNWAGNLNAGKNIYMLKYDCALEEAAKNAMGGVCSQAIGSSPYGHNVQAYVTPLTVALPKAAQLQDAVQQWYAPVRQYGLSSVDNRFTDSRLQSFANLAHYQTTAFGCHYAKCNPPDRVVIGCMYNHPIQPNGVIYPRGYPCTTDADCTLYNPSTCNLALQLCMTTAQNPVNPTTANPATPTPSPQGGTMCQYTEMTDAARKRVRAMHNWRRSQLALGNVQNGRNNYNCSQAANMYKMKYDCDLEKSALDYAKQCTLTPSVAYNQGENVHVGPLENDKTKAIATAVKAWWGQIFRNGVNQRMIFLQNLRDKPNAPIAWSQMAWALSTRIGCAVVNCQSNTFTVCRYRQDNFILITSSEIAMGSDTLKGSIQKKS</sequence>
<accession>A0A0D6LT83</accession>
<feature type="domain" description="SCP" evidence="1">
    <location>
        <begin position="235"/>
        <end position="390"/>
    </location>
</feature>
<protein>
    <submittedName>
        <fullName evidence="2">SCP-like protein</fullName>
    </submittedName>
</protein>
<dbReference type="InterPro" id="IPR001283">
    <property type="entry name" value="CRISP-related"/>
</dbReference>
<dbReference type="SUPFAM" id="SSF55797">
    <property type="entry name" value="PR-1-like"/>
    <property type="match status" value="2"/>
</dbReference>
<evidence type="ECO:0000259" key="1">
    <source>
        <dbReference type="SMART" id="SM00198"/>
    </source>
</evidence>
<evidence type="ECO:0000313" key="3">
    <source>
        <dbReference type="Proteomes" id="UP000054495"/>
    </source>
</evidence>
<reference evidence="2 3" key="1">
    <citation type="submission" date="2013-05" db="EMBL/GenBank/DDBJ databases">
        <title>Draft genome of the parasitic nematode Anyclostoma ceylanicum.</title>
        <authorList>
            <person name="Mitreva M."/>
        </authorList>
    </citation>
    <scope>NUCLEOTIDE SEQUENCE [LARGE SCALE GENOMIC DNA]</scope>
</reference>
<feature type="domain" description="SCP" evidence="1">
    <location>
        <begin position="16"/>
        <end position="170"/>
    </location>
</feature>
<dbReference type="AlphaFoldDB" id="A0A0D6LT83"/>